<proteinExistence type="predicted"/>
<dbReference type="Pfam" id="PF21172">
    <property type="entry name" value="CueP"/>
    <property type="match status" value="1"/>
</dbReference>
<dbReference type="Gene3D" id="2.60.40.3700">
    <property type="match status" value="1"/>
</dbReference>
<accession>A0A1I2D0J8</accession>
<sequence length="72" mass="8205">MIKEEFQVYVEDTSGNVVINETMTSFDNGFVDLWLPRDDSYHVTITHDGKSAESKISTSEGDRTCITDMQLR</sequence>
<protein>
    <submittedName>
        <fullName evidence="1">Uncharacterized protein</fullName>
    </submittedName>
</protein>
<evidence type="ECO:0000313" key="1">
    <source>
        <dbReference type="EMBL" id="SFE74041.1"/>
    </source>
</evidence>
<dbReference type="NCBIfam" id="NF038094">
    <property type="entry name" value="CueP_fam"/>
    <property type="match status" value="1"/>
</dbReference>
<organism evidence="1 2">
    <name type="scientific">Alteribacillus iranensis</name>
    <dbReference type="NCBI Taxonomy" id="930128"/>
    <lineage>
        <taxon>Bacteria</taxon>
        <taxon>Bacillati</taxon>
        <taxon>Bacillota</taxon>
        <taxon>Bacilli</taxon>
        <taxon>Bacillales</taxon>
        <taxon>Bacillaceae</taxon>
        <taxon>Alteribacillus</taxon>
    </lineage>
</organism>
<name>A0A1I2D0J8_9BACI</name>
<evidence type="ECO:0000313" key="2">
    <source>
        <dbReference type="Proteomes" id="UP000199516"/>
    </source>
</evidence>
<gene>
    <name evidence="1" type="ORF">SAMN05192532_103320</name>
</gene>
<dbReference type="STRING" id="930128.SAMN05192532_103320"/>
<dbReference type="AlphaFoldDB" id="A0A1I2D0J8"/>
<dbReference type="Proteomes" id="UP000199516">
    <property type="component" value="Unassembled WGS sequence"/>
</dbReference>
<keyword evidence="2" id="KW-1185">Reference proteome</keyword>
<dbReference type="InterPro" id="IPR047808">
    <property type="entry name" value="CueP-like"/>
</dbReference>
<reference evidence="1 2" key="1">
    <citation type="submission" date="2016-10" db="EMBL/GenBank/DDBJ databases">
        <authorList>
            <person name="de Groot N.N."/>
        </authorList>
    </citation>
    <scope>NUCLEOTIDE SEQUENCE [LARGE SCALE GENOMIC DNA]</scope>
    <source>
        <strain evidence="1 2">DSM 23995</strain>
    </source>
</reference>
<dbReference type="EMBL" id="FONT01000003">
    <property type="protein sequence ID" value="SFE74041.1"/>
    <property type="molecule type" value="Genomic_DNA"/>
</dbReference>